<sequence length="210" mass="23333">MQWAPGSALTFRGMGILMVKTMVAKSGRTVTQYEDGSISIGQKRGYLSREAAFDAAEFFEMLRDEERGWWRSPADPHMVCVEGPAGRDGRRTVKVVDEDTFVADHLNDRVLDITRPTAMQRAARDFLLAHPVPKPWHEAEPGQFWRVEHMGLVETCRVDDVNERYRFRGVDGGGTHVDMPVTHPSITGAVQLVVSEPSSQAGLASIRGAL</sequence>
<protein>
    <submittedName>
        <fullName evidence="1">Uncharacterized protein</fullName>
    </submittedName>
</protein>
<name>A0ABP7NIV2_9MICO</name>
<reference evidence="2" key="1">
    <citation type="journal article" date="2019" name="Int. J. Syst. Evol. Microbiol.">
        <title>The Global Catalogue of Microorganisms (GCM) 10K type strain sequencing project: providing services to taxonomists for standard genome sequencing and annotation.</title>
        <authorList>
            <consortium name="The Broad Institute Genomics Platform"/>
            <consortium name="The Broad Institute Genome Sequencing Center for Infectious Disease"/>
            <person name="Wu L."/>
            <person name="Ma J."/>
        </authorList>
    </citation>
    <scope>NUCLEOTIDE SEQUENCE [LARGE SCALE GENOMIC DNA]</scope>
    <source>
        <strain evidence="2">JCM 17024</strain>
    </source>
</reference>
<evidence type="ECO:0000313" key="1">
    <source>
        <dbReference type="EMBL" id="GAA3948219.1"/>
    </source>
</evidence>
<organism evidence="1 2">
    <name type="scientific">Microbacterium soli</name>
    <dbReference type="NCBI Taxonomy" id="446075"/>
    <lineage>
        <taxon>Bacteria</taxon>
        <taxon>Bacillati</taxon>
        <taxon>Actinomycetota</taxon>
        <taxon>Actinomycetes</taxon>
        <taxon>Micrococcales</taxon>
        <taxon>Microbacteriaceae</taxon>
        <taxon>Microbacterium</taxon>
    </lineage>
</organism>
<comment type="caution">
    <text evidence="1">The sequence shown here is derived from an EMBL/GenBank/DDBJ whole genome shotgun (WGS) entry which is preliminary data.</text>
</comment>
<evidence type="ECO:0000313" key="2">
    <source>
        <dbReference type="Proteomes" id="UP001501591"/>
    </source>
</evidence>
<dbReference type="EMBL" id="BAABCP010000002">
    <property type="protein sequence ID" value="GAA3948219.1"/>
    <property type="molecule type" value="Genomic_DNA"/>
</dbReference>
<keyword evidence="2" id="KW-1185">Reference proteome</keyword>
<accession>A0ABP7NIV2</accession>
<gene>
    <name evidence="1" type="ORF">GCM10022383_27490</name>
</gene>
<proteinExistence type="predicted"/>
<dbReference type="Proteomes" id="UP001501591">
    <property type="component" value="Unassembled WGS sequence"/>
</dbReference>